<dbReference type="Gene3D" id="3.40.50.720">
    <property type="entry name" value="NAD(P)-binding Rossmann-like Domain"/>
    <property type="match status" value="1"/>
</dbReference>
<evidence type="ECO:0000256" key="6">
    <source>
        <dbReference type="ARBA" id="ARBA00023002"/>
    </source>
</evidence>
<feature type="signal peptide" evidence="9">
    <location>
        <begin position="1"/>
        <end position="17"/>
    </location>
</feature>
<comment type="function">
    <text evidence="1">Involved in the biosynthesis of UDP-glucuronic acid (UDP-GlcA), providing nucleotide sugars for cell-wall polymers.</text>
</comment>
<comment type="pathway">
    <text evidence="2">Nucleotide-sugar biosynthesis; UDP-alpha-D-glucuronate biosynthesis; UDP-alpha-D-glucuronate from UDP-alpha-D-glucose: step 1/1.</text>
</comment>
<keyword evidence="6" id="KW-0560">Oxidoreductase</keyword>
<keyword evidence="7" id="KW-0520">NAD</keyword>
<comment type="similarity">
    <text evidence="3">Belongs to the UDP-glucose/GDP-mannose dehydrogenase family.</text>
</comment>
<dbReference type="GO" id="GO:0051287">
    <property type="term" value="F:NAD binding"/>
    <property type="evidence" value="ECO:0007669"/>
    <property type="project" value="InterPro"/>
</dbReference>
<evidence type="ECO:0000313" key="13">
    <source>
        <dbReference type="Proteomes" id="UP000007015"/>
    </source>
</evidence>
<dbReference type="Proteomes" id="UP000007015">
    <property type="component" value="Chromosome 4"/>
</dbReference>
<dbReference type="GO" id="GO:0005634">
    <property type="term" value="C:nucleus"/>
    <property type="evidence" value="ECO:0007669"/>
    <property type="project" value="TreeGrafter"/>
</dbReference>
<dbReference type="Pfam" id="PF00984">
    <property type="entry name" value="UDPG_MGDP_dh"/>
    <property type="match status" value="1"/>
</dbReference>
<proteinExistence type="inferred from homology"/>
<evidence type="ECO:0000256" key="4">
    <source>
        <dbReference type="ARBA" id="ARBA00012954"/>
    </source>
</evidence>
<accession>B8ATB1</accession>
<evidence type="ECO:0000256" key="5">
    <source>
        <dbReference type="ARBA" id="ARBA00022553"/>
    </source>
</evidence>
<dbReference type="SUPFAM" id="SSF48179">
    <property type="entry name" value="6-phosphogluconate dehydrogenase C-terminal domain-like"/>
    <property type="match status" value="1"/>
</dbReference>
<feature type="domain" description="UDP-glucose/GDP-mannose dehydrogenase N-terminal" evidence="11">
    <location>
        <begin position="35"/>
        <end position="70"/>
    </location>
</feature>
<evidence type="ECO:0000256" key="8">
    <source>
        <dbReference type="SAM" id="MobiDB-lite"/>
    </source>
</evidence>
<keyword evidence="5" id="KW-0597">Phosphoprotein</keyword>
<dbReference type="EMBL" id="CM000129">
    <property type="protein sequence ID" value="EEC77848.1"/>
    <property type="molecule type" value="Genomic_DNA"/>
</dbReference>
<evidence type="ECO:0000313" key="12">
    <source>
        <dbReference type="EMBL" id="EEC77848.1"/>
    </source>
</evidence>
<gene>
    <name evidence="12" type="ORF">OsI_17102</name>
</gene>
<dbReference type="EC" id="1.1.1.22" evidence="4"/>
<evidence type="ECO:0000256" key="1">
    <source>
        <dbReference type="ARBA" id="ARBA00003623"/>
    </source>
</evidence>
<keyword evidence="9" id="KW-0732">Signal</keyword>
<dbReference type="AlphaFoldDB" id="B8ATB1"/>
<sequence length="279" mass="30607">MWVRIGKISLLPFAVSALFQREARRGVAARRRGGAGKAADLAYWESAARMIADASRSGKVVVEKSTVPSGRPRPSRRSSRTTPMSSSSRCSPTRSSWRRARPSLTCVLIGGRDTAAVQALKDMYAQWVPVDRIVTTNLWSAELSKLAVNAFLAQRVSSVNAISALCEATGADVTEVATGAAQRAQERSSLQEQPRNMLEPDSATALSRPRWQMRQFLSAVSGLALAIVTTHHLLVVVHHCSCQTNLPKKQFEKKENNHSKLLLYQIRTRAKKGANLFKG</sequence>
<dbReference type="InterPro" id="IPR001732">
    <property type="entry name" value="UDP-Glc/GDP-Man_DH_N"/>
</dbReference>
<dbReference type="Pfam" id="PF03721">
    <property type="entry name" value="UDPG_MGDP_dh_N"/>
    <property type="match status" value="1"/>
</dbReference>
<evidence type="ECO:0000259" key="10">
    <source>
        <dbReference type="Pfam" id="PF00984"/>
    </source>
</evidence>
<evidence type="ECO:0000256" key="7">
    <source>
        <dbReference type="ARBA" id="ARBA00023027"/>
    </source>
</evidence>
<dbReference type="STRING" id="39946.B8ATB1"/>
<evidence type="ECO:0000256" key="3">
    <source>
        <dbReference type="ARBA" id="ARBA00006601"/>
    </source>
</evidence>
<feature type="compositionally biased region" description="Low complexity" evidence="8">
    <location>
        <begin position="80"/>
        <end position="95"/>
    </location>
</feature>
<keyword evidence="13" id="KW-1185">Reference proteome</keyword>
<dbReference type="Gramene" id="BGIOSGA016983-TA">
    <property type="protein sequence ID" value="BGIOSGA016983-PA"/>
    <property type="gene ID" value="BGIOSGA016983"/>
</dbReference>
<evidence type="ECO:0000256" key="9">
    <source>
        <dbReference type="SAM" id="SignalP"/>
    </source>
</evidence>
<organism evidence="12 13">
    <name type="scientific">Oryza sativa subsp. indica</name>
    <name type="common">Rice</name>
    <dbReference type="NCBI Taxonomy" id="39946"/>
    <lineage>
        <taxon>Eukaryota</taxon>
        <taxon>Viridiplantae</taxon>
        <taxon>Streptophyta</taxon>
        <taxon>Embryophyta</taxon>
        <taxon>Tracheophyta</taxon>
        <taxon>Spermatophyta</taxon>
        <taxon>Magnoliopsida</taxon>
        <taxon>Liliopsida</taxon>
        <taxon>Poales</taxon>
        <taxon>Poaceae</taxon>
        <taxon>BOP clade</taxon>
        <taxon>Oryzoideae</taxon>
        <taxon>Oryzeae</taxon>
        <taxon>Oryzinae</taxon>
        <taxon>Oryza</taxon>
        <taxon>Oryza sativa</taxon>
    </lineage>
</organism>
<dbReference type="GO" id="GO:0003979">
    <property type="term" value="F:UDP-glucose 6-dehydrogenase activity"/>
    <property type="evidence" value="ECO:0007669"/>
    <property type="project" value="UniProtKB-EC"/>
</dbReference>
<dbReference type="GO" id="GO:0006024">
    <property type="term" value="P:glycosaminoglycan biosynthetic process"/>
    <property type="evidence" value="ECO:0007669"/>
    <property type="project" value="TreeGrafter"/>
</dbReference>
<dbReference type="InterPro" id="IPR014026">
    <property type="entry name" value="UDP-Glc/GDP-Man_DH_dimer"/>
</dbReference>
<evidence type="ECO:0000256" key="2">
    <source>
        <dbReference type="ARBA" id="ARBA00004701"/>
    </source>
</evidence>
<protein>
    <recommendedName>
        <fullName evidence="4">UDP-glucose 6-dehydrogenase</fullName>
        <ecNumber evidence="4">1.1.1.22</ecNumber>
    </recommendedName>
</protein>
<feature type="region of interest" description="Disordered" evidence="8">
    <location>
        <begin position="61"/>
        <end position="97"/>
    </location>
</feature>
<dbReference type="HOGENOM" id="CLU_998868_0_0_1"/>
<dbReference type="Gene3D" id="1.20.5.100">
    <property type="entry name" value="Cytochrome c1, transmembrane anchor, C-terminal"/>
    <property type="match status" value="1"/>
</dbReference>
<dbReference type="InterPro" id="IPR028356">
    <property type="entry name" value="UDPglc_DH_euk"/>
</dbReference>
<feature type="domain" description="UDP-glucose/GDP-mannose dehydrogenase dimerisation" evidence="10">
    <location>
        <begin position="139"/>
        <end position="185"/>
    </location>
</feature>
<dbReference type="PANTHER" id="PTHR11374:SF44">
    <property type="entry name" value="UDP-GLUCOSE 6-DEHYDROGENASE 2"/>
    <property type="match status" value="1"/>
</dbReference>
<dbReference type="PANTHER" id="PTHR11374">
    <property type="entry name" value="UDP-GLUCOSE DEHYDROGENASE/UDP-MANNAC DEHYDROGENASE"/>
    <property type="match status" value="1"/>
</dbReference>
<dbReference type="InterPro" id="IPR008927">
    <property type="entry name" value="6-PGluconate_DH-like_C_sf"/>
</dbReference>
<name>B8ATB1_ORYSI</name>
<feature type="chain" id="PRO_5002868165" description="UDP-glucose 6-dehydrogenase" evidence="9">
    <location>
        <begin position="18"/>
        <end position="279"/>
    </location>
</feature>
<reference evidence="12 13" key="1">
    <citation type="journal article" date="2005" name="PLoS Biol.">
        <title>The genomes of Oryza sativa: a history of duplications.</title>
        <authorList>
            <person name="Yu J."/>
            <person name="Wang J."/>
            <person name="Lin W."/>
            <person name="Li S."/>
            <person name="Li H."/>
            <person name="Zhou J."/>
            <person name="Ni P."/>
            <person name="Dong W."/>
            <person name="Hu S."/>
            <person name="Zeng C."/>
            <person name="Zhang J."/>
            <person name="Zhang Y."/>
            <person name="Li R."/>
            <person name="Xu Z."/>
            <person name="Li S."/>
            <person name="Li X."/>
            <person name="Zheng H."/>
            <person name="Cong L."/>
            <person name="Lin L."/>
            <person name="Yin J."/>
            <person name="Geng J."/>
            <person name="Li G."/>
            <person name="Shi J."/>
            <person name="Liu J."/>
            <person name="Lv H."/>
            <person name="Li J."/>
            <person name="Wang J."/>
            <person name="Deng Y."/>
            <person name="Ran L."/>
            <person name="Shi X."/>
            <person name="Wang X."/>
            <person name="Wu Q."/>
            <person name="Li C."/>
            <person name="Ren X."/>
            <person name="Wang J."/>
            <person name="Wang X."/>
            <person name="Li D."/>
            <person name="Liu D."/>
            <person name="Zhang X."/>
            <person name="Ji Z."/>
            <person name="Zhao W."/>
            <person name="Sun Y."/>
            <person name="Zhang Z."/>
            <person name="Bao J."/>
            <person name="Han Y."/>
            <person name="Dong L."/>
            <person name="Ji J."/>
            <person name="Chen P."/>
            <person name="Wu S."/>
            <person name="Liu J."/>
            <person name="Xiao Y."/>
            <person name="Bu D."/>
            <person name="Tan J."/>
            <person name="Yang L."/>
            <person name="Ye C."/>
            <person name="Zhang J."/>
            <person name="Xu J."/>
            <person name="Zhou Y."/>
            <person name="Yu Y."/>
            <person name="Zhang B."/>
            <person name="Zhuang S."/>
            <person name="Wei H."/>
            <person name="Liu B."/>
            <person name="Lei M."/>
            <person name="Yu H."/>
            <person name="Li Y."/>
            <person name="Xu H."/>
            <person name="Wei S."/>
            <person name="He X."/>
            <person name="Fang L."/>
            <person name="Zhang Z."/>
            <person name="Zhang Y."/>
            <person name="Huang X."/>
            <person name="Su Z."/>
            <person name="Tong W."/>
            <person name="Li J."/>
            <person name="Tong Z."/>
            <person name="Li S."/>
            <person name="Ye J."/>
            <person name="Wang L."/>
            <person name="Fang L."/>
            <person name="Lei T."/>
            <person name="Chen C."/>
            <person name="Chen H."/>
            <person name="Xu Z."/>
            <person name="Li H."/>
            <person name="Huang H."/>
            <person name="Zhang F."/>
            <person name="Xu H."/>
            <person name="Li N."/>
            <person name="Zhao C."/>
            <person name="Li S."/>
            <person name="Dong L."/>
            <person name="Huang Y."/>
            <person name="Li L."/>
            <person name="Xi Y."/>
            <person name="Qi Q."/>
            <person name="Li W."/>
            <person name="Zhang B."/>
            <person name="Hu W."/>
            <person name="Zhang Y."/>
            <person name="Tian X."/>
            <person name="Jiao Y."/>
            <person name="Liang X."/>
            <person name="Jin J."/>
            <person name="Gao L."/>
            <person name="Zheng W."/>
            <person name="Hao B."/>
            <person name="Liu S."/>
            <person name="Wang W."/>
            <person name="Yuan L."/>
            <person name="Cao M."/>
            <person name="McDermott J."/>
            <person name="Samudrala R."/>
            <person name="Wang J."/>
            <person name="Wong G.K."/>
            <person name="Yang H."/>
        </authorList>
    </citation>
    <scope>NUCLEOTIDE SEQUENCE [LARGE SCALE GENOMIC DNA]</scope>
    <source>
        <strain evidence="13">cv. 93-11</strain>
    </source>
</reference>
<evidence type="ECO:0000259" key="11">
    <source>
        <dbReference type="Pfam" id="PF03721"/>
    </source>
</evidence>
<dbReference type="FunFam" id="1.20.5.100:FF:000001">
    <property type="entry name" value="UDP-glucose 6-dehydrogenase"/>
    <property type="match status" value="1"/>
</dbReference>
<feature type="region of interest" description="Disordered" evidence="8">
    <location>
        <begin position="180"/>
        <end position="204"/>
    </location>
</feature>